<dbReference type="GO" id="GO:0010992">
    <property type="term" value="P:ubiquitin recycling"/>
    <property type="evidence" value="ECO:0000318"/>
    <property type="project" value="GO_Central"/>
</dbReference>
<dbReference type="OrthoDB" id="10265988at2759"/>
<dbReference type="InterPro" id="IPR015943">
    <property type="entry name" value="WD40/YVTN_repeat-like_dom_sf"/>
</dbReference>
<dbReference type="PROSITE" id="PS51394">
    <property type="entry name" value="PFU"/>
    <property type="match status" value="1"/>
</dbReference>
<dbReference type="GO" id="GO:0005737">
    <property type="term" value="C:cytoplasm"/>
    <property type="evidence" value="ECO:0000318"/>
    <property type="project" value="GO_Central"/>
</dbReference>
<dbReference type="Gene3D" id="3.10.20.870">
    <property type="entry name" value="PFU (PLAA family ubiquitin binding), C-terminal domain"/>
    <property type="match status" value="1"/>
</dbReference>
<dbReference type="InterPro" id="IPR038122">
    <property type="entry name" value="PFU_sf"/>
</dbReference>
<evidence type="ECO:0000313" key="7">
    <source>
        <dbReference type="Proteomes" id="UP000000561"/>
    </source>
</evidence>
<dbReference type="GO" id="GO:0043161">
    <property type="term" value="P:proteasome-mediated ubiquitin-dependent protein catabolic process"/>
    <property type="evidence" value="ECO:0000318"/>
    <property type="project" value="GO_Central"/>
</dbReference>
<dbReference type="SMART" id="SM00320">
    <property type="entry name" value="WD40"/>
    <property type="match status" value="7"/>
</dbReference>
<evidence type="ECO:0000313" key="6">
    <source>
        <dbReference type="EMBL" id="KIS66409.1"/>
    </source>
</evidence>
<dbReference type="PANTHER" id="PTHR19849">
    <property type="entry name" value="PHOSPHOLIPASE A-2-ACTIVATING PROTEIN"/>
    <property type="match status" value="1"/>
</dbReference>
<dbReference type="Gene3D" id="2.130.10.10">
    <property type="entry name" value="YVTN repeat-like/Quinoprotein amine dehydrogenase"/>
    <property type="match status" value="1"/>
</dbReference>
<dbReference type="SUPFAM" id="SSF50978">
    <property type="entry name" value="WD40 repeat-like"/>
    <property type="match status" value="1"/>
</dbReference>
<accession>A0A0D1DPP0</accession>
<evidence type="ECO:0000259" key="5">
    <source>
        <dbReference type="PROSITE" id="PS51394"/>
    </source>
</evidence>
<protein>
    <recommendedName>
        <fullName evidence="5">PFU domain-containing protein</fullName>
    </recommendedName>
</protein>
<evidence type="ECO:0000256" key="2">
    <source>
        <dbReference type="ARBA" id="ARBA00022574"/>
    </source>
</evidence>
<dbReference type="OMA" id="DSQIRCF"/>
<name>A0A0D1DPP0_MYCMD</name>
<keyword evidence="7" id="KW-1185">Reference proteome</keyword>
<dbReference type="RefSeq" id="XP_011392094.1">
    <property type="nucleotide sequence ID" value="XM_011393792.1"/>
</dbReference>
<keyword evidence="1" id="KW-0963">Cytoplasm</keyword>
<dbReference type="PANTHER" id="PTHR19849:SF0">
    <property type="entry name" value="PHOSPHOLIPASE A-2-ACTIVATING PROTEIN"/>
    <property type="match status" value="1"/>
</dbReference>
<dbReference type="VEuPathDB" id="FungiDB:UMAG_05402"/>
<dbReference type="Pfam" id="PF00400">
    <property type="entry name" value="WD40"/>
    <property type="match status" value="5"/>
</dbReference>
<evidence type="ECO:0000256" key="4">
    <source>
        <dbReference type="PROSITE-ProRule" id="PRU00221"/>
    </source>
</evidence>
<proteinExistence type="predicted"/>
<evidence type="ECO:0000256" key="1">
    <source>
        <dbReference type="ARBA" id="ARBA00022490"/>
    </source>
</evidence>
<dbReference type="FunFam" id="2.130.10.10:FF:001851">
    <property type="entry name" value="Chromosome 19, whole genome shotgun sequence"/>
    <property type="match status" value="1"/>
</dbReference>
<dbReference type="Proteomes" id="UP000000561">
    <property type="component" value="Chromosome 19"/>
</dbReference>
<dbReference type="Pfam" id="PF09070">
    <property type="entry name" value="PFU"/>
    <property type="match status" value="1"/>
</dbReference>
<organism evidence="6 7">
    <name type="scientific">Mycosarcoma maydis</name>
    <name type="common">Corn smut fungus</name>
    <name type="synonym">Ustilago maydis</name>
    <dbReference type="NCBI Taxonomy" id="5270"/>
    <lineage>
        <taxon>Eukaryota</taxon>
        <taxon>Fungi</taxon>
        <taxon>Dikarya</taxon>
        <taxon>Basidiomycota</taxon>
        <taxon>Ustilaginomycotina</taxon>
        <taxon>Ustilaginomycetes</taxon>
        <taxon>Ustilaginales</taxon>
        <taxon>Ustilaginaceae</taxon>
        <taxon>Mycosarcoma</taxon>
    </lineage>
</organism>
<dbReference type="STRING" id="237631.A0A0D1DPP0"/>
<feature type="repeat" description="WD" evidence="4">
    <location>
        <begin position="35"/>
        <end position="80"/>
    </location>
</feature>
<dbReference type="KEGG" id="uma:UMAG_05402"/>
<dbReference type="InParanoid" id="A0A0D1DPP0"/>
<dbReference type="InterPro" id="IPR020472">
    <property type="entry name" value="WD40_PAC1"/>
</dbReference>
<dbReference type="GeneID" id="23565309"/>
<dbReference type="PRINTS" id="PR00320">
    <property type="entry name" value="GPROTEINBRPT"/>
</dbReference>
<dbReference type="InterPro" id="IPR001680">
    <property type="entry name" value="WD40_rpt"/>
</dbReference>
<dbReference type="GO" id="GO:0005634">
    <property type="term" value="C:nucleus"/>
    <property type="evidence" value="ECO:0000318"/>
    <property type="project" value="GO_Central"/>
</dbReference>
<dbReference type="PROSITE" id="PS50082">
    <property type="entry name" value="WD_REPEATS_2"/>
    <property type="match status" value="3"/>
</dbReference>
<keyword evidence="2 4" id="KW-0853">WD repeat</keyword>
<gene>
    <name evidence="6" type="ORF">UMAG_05402</name>
</gene>
<sequence length="521" mass="57282">MSIENVTTATGAHYASLTASDHLQSSGGFALTHVLRGHTSDVRSVATTFDHLSQREALLSGSRDQSATYWSRASTSDSSSFEKGTTFHGNRFCNAVEFVAPAPSLGLPRGHILMGSLDSQIRCFDPLRSDKPLQVLSDHWDNISVLKAYRYQDGQGVESNALPLFISASWDKTARVWMWDPAEARWSARYVLRDHDEAVWGVQIVQPPSSTASKAEAEISQQGRYLTSSADLFIRLFHGEQLHAVYAGHTDVVRSLQMLPLLPLTPVADAKNVSTTSAKPAYYPNEQLFASTSNDGTVRVWSLDSRRSRTPGNGGEALRLLKGHTSLVYDLSAYIEHDSAHPRLVSSGEDGTFRVWDWVSGELLQTIAVPVISVWTIAVLPRSQHVVVGCSDGLVRIYSRHPPCTSLENSDFAGTPLSASEAAIEAQKAHDVQEHHKLAIQATTSVSSSDEPQDDTEGEFWKGQRYDFVLRIDVSDDLEPLPLPINRVDDRSQVVSDFVALHQLPESYTDKILGFVSLVLG</sequence>
<dbReference type="InterPro" id="IPR015155">
    <property type="entry name" value="PFU"/>
</dbReference>
<reference evidence="6 7" key="1">
    <citation type="journal article" date="2006" name="Nature">
        <title>Insights from the genome of the biotrophic fungal plant pathogen Ustilago maydis.</title>
        <authorList>
            <person name="Kamper J."/>
            <person name="Kahmann R."/>
            <person name="Bolker M."/>
            <person name="Ma L.J."/>
            <person name="Brefort T."/>
            <person name="Saville B.J."/>
            <person name="Banuett F."/>
            <person name="Kronstad J.W."/>
            <person name="Gold S.E."/>
            <person name="Muller O."/>
            <person name="Perlin M.H."/>
            <person name="Wosten H.A."/>
            <person name="de Vries R."/>
            <person name="Ruiz-Herrera J."/>
            <person name="Reynaga-Pena C.G."/>
            <person name="Snetselaar K."/>
            <person name="McCann M."/>
            <person name="Perez-Martin J."/>
            <person name="Feldbrugge M."/>
            <person name="Basse C.W."/>
            <person name="Steinberg G."/>
            <person name="Ibeas J.I."/>
            <person name="Holloman W."/>
            <person name="Guzman P."/>
            <person name="Farman M."/>
            <person name="Stajich J.E."/>
            <person name="Sentandreu R."/>
            <person name="Gonzalez-Prieto J.M."/>
            <person name="Kennell J.C."/>
            <person name="Molina L."/>
            <person name="Schirawski J."/>
            <person name="Mendoza-Mendoza A."/>
            <person name="Greilinger D."/>
            <person name="Munch K."/>
            <person name="Rossel N."/>
            <person name="Scherer M."/>
            <person name="Vranes M."/>
            <person name="Ladendorf O."/>
            <person name="Vincon V."/>
            <person name="Fuchs U."/>
            <person name="Sandrock B."/>
            <person name="Meng S."/>
            <person name="Ho E.C."/>
            <person name="Cahill M.J."/>
            <person name="Boyce K.J."/>
            <person name="Klose J."/>
            <person name="Klosterman S.J."/>
            <person name="Deelstra H.J."/>
            <person name="Ortiz-Castellanos L."/>
            <person name="Li W."/>
            <person name="Sanchez-Alonso P."/>
            <person name="Schreier P.H."/>
            <person name="Hauser-Hahn I."/>
            <person name="Vaupel M."/>
            <person name="Koopmann E."/>
            <person name="Friedrich G."/>
            <person name="Voss H."/>
            <person name="Schluter T."/>
            <person name="Margolis J."/>
            <person name="Platt D."/>
            <person name="Swimmer C."/>
            <person name="Gnirke A."/>
            <person name="Chen F."/>
            <person name="Vysotskaia V."/>
            <person name="Mannhaupt G."/>
            <person name="Guldener U."/>
            <person name="Munsterkotter M."/>
            <person name="Haase D."/>
            <person name="Oesterheld M."/>
            <person name="Mewes H.W."/>
            <person name="Mauceli E.W."/>
            <person name="DeCaprio D."/>
            <person name="Wade C.M."/>
            <person name="Butler J."/>
            <person name="Young S."/>
            <person name="Jaffe D.B."/>
            <person name="Calvo S."/>
            <person name="Nusbaum C."/>
            <person name="Galagan J."/>
            <person name="Birren B.W."/>
        </authorList>
    </citation>
    <scope>NUCLEOTIDE SEQUENCE [LARGE SCALE GENOMIC DNA]</scope>
    <source>
        <strain evidence="7">DSM 14603 / FGSC 9021 / UM521</strain>
    </source>
</reference>
<keyword evidence="3" id="KW-0677">Repeat</keyword>
<dbReference type="GO" id="GO:0043130">
    <property type="term" value="F:ubiquitin binding"/>
    <property type="evidence" value="ECO:0000318"/>
    <property type="project" value="GO_Central"/>
</dbReference>
<dbReference type="InterPro" id="IPR036322">
    <property type="entry name" value="WD40_repeat_dom_sf"/>
</dbReference>
<evidence type="ECO:0000256" key="3">
    <source>
        <dbReference type="ARBA" id="ARBA00022737"/>
    </source>
</evidence>
<dbReference type="EMBL" id="CM003158">
    <property type="protein sequence ID" value="KIS66409.1"/>
    <property type="molecule type" value="Genomic_DNA"/>
</dbReference>
<dbReference type="AlphaFoldDB" id="A0A0D1DPP0"/>
<feature type="repeat" description="WD" evidence="4">
    <location>
        <begin position="321"/>
        <end position="366"/>
    </location>
</feature>
<dbReference type="eggNOG" id="KOG0301">
    <property type="taxonomic scope" value="Eukaryota"/>
</dbReference>
<feature type="repeat" description="WD" evidence="4">
    <location>
        <begin position="281"/>
        <end position="311"/>
    </location>
</feature>
<feature type="domain" description="PFU" evidence="5">
    <location>
        <begin position="429"/>
        <end position="521"/>
    </location>
</feature>